<organism evidence="2 3">
    <name type="scientific">Urocitellus parryii</name>
    <name type="common">Arctic ground squirrel</name>
    <name type="synonym">Spermophilus parryii</name>
    <dbReference type="NCBI Taxonomy" id="9999"/>
    <lineage>
        <taxon>Eukaryota</taxon>
        <taxon>Metazoa</taxon>
        <taxon>Chordata</taxon>
        <taxon>Craniata</taxon>
        <taxon>Vertebrata</taxon>
        <taxon>Euteleostomi</taxon>
        <taxon>Mammalia</taxon>
        <taxon>Eutheria</taxon>
        <taxon>Euarchontoglires</taxon>
        <taxon>Glires</taxon>
        <taxon>Rodentia</taxon>
        <taxon>Sciuromorpha</taxon>
        <taxon>Sciuridae</taxon>
        <taxon>Xerinae</taxon>
        <taxon>Marmotini</taxon>
        <taxon>Urocitellus</taxon>
    </lineage>
</organism>
<accession>A0A8D2HXR2</accession>
<evidence type="ECO:0000256" key="1">
    <source>
        <dbReference type="SAM" id="MobiDB-lite"/>
    </source>
</evidence>
<feature type="compositionally biased region" description="Basic residues" evidence="1">
    <location>
        <begin position="62"/>
        <end position="73"/>
    </location>
</feature>
<proteinExistence type="predicted"/>
<evidence type="ECO:0000313" key="3">
    <source>
        <dbReference type="Proteomes" id="UP000694417"/>
    </source>
</evidence>
<sequence length="73" mass="8158">MSSYQQKQPFVPPPQLQEQQVKQPCQPPPKGEPCHPNVPQPGNTKTPEPGCTVVPQPGAPYQKKKKKRSRNEC</sequence>
<feature type="region of interest" description="Disordered" evidence="1">
    <location>
        <begin position="1"/>
        <end position="73"/>
    </location>
</feature>
<keyword evidence="3" id="KW-1185">Reference proteome</keyword>
<dbReference type="AlphaFoldDB" id="A0A8D2HXR2"/>
<dbReference type="Ensembl" id="ENSUPAT00010023830.1">
    <property type="protein sequence ID" value="ENSUPAP00010020939.1"/>
    <property type="gene ID" value="ENSUPAG00010016608.1"/>
</dbReference>
<evidence type="ECO:0000313" key="2">
    <source>
        <dbReference type="Ensembl" id="ENSUPAP00010020939.1"/>
    </source>
</evidence>
<feature type="compositionally biased region" description="Pro residues" evidence="1">
    <location>
        <begin position="25"/>
        <end position="39"/>
    </location>
</feature>
<dbReference type="PRINTS" id="PR00021">
    <property type="entry name" value="PRORICH"/>
</dbReference>
<dbReference type="GeneTree" id="ENSGT00940000164092"/>
<reference evidence="2" key="1">
    <citation type="submission" date="2025-08" db="UniProtKB">
        <authorList>
            <consortium name="Ensembl"/>
        </authorList>
    </citation>
    <scope>IDENTIFICATION</scope>
</reference>
<dbReference type="Proteomes" id="UP000694417">
    <property type="component" value="Unplaced"/>
</dbReference>
<reference evidence="2" key="2">
    <citation type="submission" date="2025-09" db="UniProtKB">
        <authorList>
            <consortium name="Ensembl"/>
        </authorList>
    </citation>
    <scope>IDENTIFICATION</scope>
</reference>
<dbReference type="Pfam" id="PF02389">
    <property type="entry name" value="Cornifin"/>
    <property type="match status" value="1"/>
</dbReference>
<name>A0A8D2HXR2_UROPR</name>
<protein>
    <submittedName>
        <fullName evidence="2">Uncharacterized protein</fullName>
    </submittedName>
</protein>